<dbReference type="InterPro" id="IPR025178">
    <property type="entry name" value="Lnb_N"/>
</dbReference>
<feature type="transmembrane region" description="Helical" evidence="1">
    <location>
        <begin position="59"/>
        <end position="77"/>
    </location>
</feature>
<proteinExistence type="predicted"/>
<evidence type="ECO:0000313" key="4">
    <source>
        <dbReference type="Proteomes" id="UP000317155"/>
    </source>
</evidence>
<evidence type="ECO:0000313" key="3">
    <source>
        <dbReference type="EMBL" id="TRO83768.1"/>
    </source>
</evidence>
<accession>A0A550JKM1</accession>
<dbReference type="AlphaFoldDB" id="A0A550JKM1"/>
<organism evidence="3 4">
    <name type="scientific">Trichloromonas acetexigens</name>
    <dbReference type="NCBI Taxonomy" id="38815"/>
    <lineage>
        <taxon>Bacteria</taxon>
        <taxon>Pseudomonadati</taxon>
        <taxon>Thermodesulfobacteriota</taxon>
        <taxon>Desulfuromonadia</taxon>
        <taxon>Desulfuromonadales</taxon>
        <taxon>Trichloromonadaceae</taxon>
        <taxon>Trichloromonas</taxon>
    </lineage>
</organism>
<keyword evidence="1" id="KW-0472">Membrane</keyword>
<dbReference type="Pfam" id="PF13387">
    <property type="entry name" value="Lnb_N"/>
    <property type="match status" value="1"/>
</dbReference>
<dbReference type="EMBL" id="VJVV01000001">
    <property type="protein sequence ID" value="TRO83768.1"/>
    <property type="molecule type" value="Genomic_DNA"/>
</dbReference>
<comment type="caution">
    <text evidence="3">The sequence shown here is derived from an EMBL/GenBank/DDBJ whole genome shotgun (WGS) entry which is preliminary data.</text>
</comment>
<keyword evidence="4" id="KW-1185">Reference proteome</keyword>
<feature type="transmembrane region" description="Helical" evidence="1">
    <location>
        <begin position="33"/>
        <end position="52"/>
    </location>
</feature>
<dbReference type="RefSeq" id="WP_092052459.1">
    <property type="nucleotide sequence ID" value="NZ_FOJJ01000001.1"/>
</dbReference>
<evidence type="ECO:0000259" key="2">
    <source>
        <dbReference type="Pfam" id="PF13387"/>
    </source>
</evidence>
<dbReference type="OrthoDB" id="274718at2"/>
<keyword evidence="1" id="KW-0812">Transmembrane</keyword>
<sequence>MKWIVKTLLVLLVIGTAGWSGLALYHLPLGNAVTRLILTALFAGASLSTLLIPRKKRHALALYFAFFALVLAFWFELAPSNDRDWQADVAVLPFAEVQGEQVMIRNIRDFDYRSESDFDIRYYDREFRLSELTSVDFFSVYWMGEAIAHVMVSFGFNDRDYVTFSIETRKEQGETYSSLKGFFRNYELIYVVGDERDLIRLRTNYRSPAEDVYLFRSRIRPEHARLLFIDYVKKINELKDRPEWYNTLTDNCTSNIAGHIDAFQDDLRYSWKILLSGYAAEYAYELGAFDSSRPFSEIKRLGYINPTARALSDAGGFSRRIRENVPRP</sequence>
<name>A0A550JKM1_9BACT</name>
<feature type="domain" description="Lnb N-terminal periplasmic" evidence="2">
    <location>
        <begin position="122"/>
        <end position="274"/>
    </location>
</feature>
<dbReference type="Proteomes" id="UP000317155">
    <property type="component" value="Unassembled WGS sequence"/>
</dbReference>
<gene>
    <name evidence="3" type="ORF">FL622_00875</name>
</gene>
<keyword evidence="1" id="KW-1133">Transmembrane helix</keyword>
<reference evidence="3 4" key="1">
    <citation type="submission" date="2019-07" db="EMBL/GenBank/DDBJ databases">
        <title>Insights of Desulfuromonas acetexigens electromicrobiology.</title>
        <authorList>
            <person name="Katuri K."/>
            <person name="Sapireddy V."/>
            <person name="Shaw D.R."/>
            <person name="Saikaly P."/>
        </authorList>
    </citation>
    <scope>NUCLEOTIDE SEQUENCE [LARGE SCALE GENOMIC DNA]</scope>
    <source>
        <strain evidence="3 4">2873</strain>
    </source>
</reference>
<evidence type="ECO:0000256" key="1">
    <source>
        <dbReference type="SAM" id="Phobius"/>
    </source>
</evidence>
<protein>
    <submittedName>
        <fullName evidence="3">DUF4105 domain-containing protein</fullName>
    </submittedName>
</protein>